<accession>A0ABS5UB97</accession>
<comment type="caution">
    <text evidence="4">The sequence shown here is derived from an EMBL/GenBank/DDBJ whole genome shotgun (WGS) entry which is preliminary data.</text>
</comment>
<keyword evidence="1" id="KW-0808">Transferase</keyword>
<protein>
    <submittedName>
        <fullName evidence="4">Glycosyltransferase family 4 protein</fullName>
    </submittedName>
</protein>
<dbReference type="RefSeq" id="WP_214300504.1">
    <property type="nucleotide sequence ID" value="NZ_JAHDYS010000015.1"/>
</dbReference>
<dbReference type="InterPro" id="IPR001296">
    <property type="entry name" value="Glyco_trans_1"/>
</dbReference>
<dbReference type="Gene3D" id="3.40.50.2000">
    <property type="entry name" value="Glycogen Phosphorylase B"/>
    <property type="match status" value="2"/>
</dbReference>
<organism evidence="4 5">
    <name type="scientific">Pelotalea chapellei</name>
    <dbReference type="NCBI Taxonomy" id="44671"/>
    <lineage>
        <taxon>Bacteria</taxon>
        <taxon>Pseudomonadati</taxon>
        <taxon>Thermodesulfobacteriota</taxon>
        <taxon>Desulfuromonadia</taxon>
        <taxon>Geobacterales</taxon>
        <taxon>Geobacteraceae</taxon>
        <taxon>Pelotalea</taxon>
    </lineage>
</organism>
<dbReference type="SUPFAM" id="SSF53756">
    <property type="entry name" value="UDP-Glycosyltransferase/glycogen phosphorylase"/>
    <property type="match status" value="1"/>
</dbReference>
<gene>
    <name evidence="4" type="ORF">KJB30_14280</name>
</gene>
<evidence type="ECO:0000259" key="2">
    <source>
        <dbReference type="Pfam" id="PF00534"/>
    </source>
</evidence>
<evidence type="ECO:0000256" key="1">
    <source>
        <dbReference type="ARBA" id="ARBA00022679"/>
    </source>
</evidence>
<feature type="domain" description="Glycosyltransferase subfamily 4-like N-terminal" evidence="3">
    <location>
        <begin position="23"/>
        <end position="188"/>
    </location>
</feature>
<proteinExistence type="predicted"/>
<name>A0ABS5UB97_9BACT</name>
<keyword evidence="5" id="KW-1185">Reference proteome</keyword>
<dbReference type="CDD" id="cd03801">
    <property type="entry name" value="GT4_PimA-like"/>
    <property type="match status" value="1"/>
</dbReference>
<evidence type="ECO:0000259" key="3">
    <source>
        <dbReference type="Pfam" id="PF13439"/>
    </source>
</evidence>
<sequence length="395" mass="44252">MKHHMQKHTASEPRRILMTADPIGGVWTYVLELARGLSRHGIEISLATMGQPLSADQKAEVAHIHNIVLYESSFKLEWMENPWEEVRQSGQWLLSLEEEIKPELIHLNGYIHAALPWKAPCLVVAHSCKLSRWEAVRGTEPPQRLQQYREQVNRGLAAADLVVAPSAAMLFSLESFYPQAPQGRVIHNARSRGTLTPGKKSDYIFSVGRLWDEAKNITTLAKASCCLAWPVYVAGETTHPSGQSANIDHVHLLGLLPPSKLAHWFSMASIYVHPARYEPFGLTVLEAAMSGCALVLGDIPSLREIWQDAAVFVPPDDIWTLTRTLRILCNDRSYRDEMAERALIRSRRFTVEAMAAKYLAAYASLLQNRRNQADRKAEFTKASFTVALPEATPTA</sequence>
<dbReference type="Proteomes" id="UP000784128">
    <property type="component" value="Unassembled WGS sequence"/>
</dbReference>
<dbReference type="PANTHER" id="PTHR46401">
    <property type="entry name" value="GLYCOSYLTRANSFERASE WBBK-RELATED"/>
    <property type="match status" value="1"/>
</dbReference>
<dbReference type="Pfam" id="PF13439">
    <property type="entry name" value="Glyco_transf_4"/>
    <property type="match status" value="1"/>
</dbReference>
<evidence type="ECO:0000313" key="5">
    <source>
        <dbReference type="Proteomes" id="UP000784128"/>
    </source>
</evidence>
<dbReference type="PANTHER" id="PTHR46401:SF2">
    <property type="entry name" value="GLYCOSYLTRANSFERASE WBBK-RELATED"/>
    <property type="match status" value="1"/>
</dbReference>
<feature type="domain" description="Glycosyl transferase family 1" evidence="2">
    <location>
        <begin position="197"/>
        <end position="342"/>
    </location>
</feature>
<dbReference type="InterPro" id="IPR028098">
    <property type="entry name" value="Glyco_trans_4-like_N"/>
</dbReference>
<dbReference type="EMBL" id="JAHDYS010000015">
    <property type="protein sequence ID" value="MBT1072959.1"/>
    <property type="molecule type" value="Genomic_DNA"/>
</dbReference>
<evidence type="ECO:0000313" key="4">
    <source>
        <dbReference type="EMBL" id="MBT1072959.1"/>
    </source>
</evidence>
<dbReference type="Pfam" id="PF00534">
    <property type="entry name" value="Glycos_transf_1"/>
    <property type="match status" value="1"/>
</dbReference>
<reference evidence="4 5" key="1">
    <citation type="submission" date="2021-05" db="EMBL/GenBank/DDBJ databases">
        <title>The draft genome of Geobacter chapellei DSM 13688.</title>
        <authorList>
            <person name="Xu Z."/>
            <person name="Masuda Y."/>
            <person name="Itoh H."/>
            <person name="Senoo K."/>
        </authorList>
    </citation>
    <scope>NUCLEOTIDE SEQUENCE [LARGE SCALE GENOMIC DNA]</scope>
    <source>
        <strain evidence="4 5">DSM 13688</strain>
    </source>
</reference>